<comment type="subcellular location">
    <subcellularLocation>
        <location evidence="9">Cell membrane</location>
        <topology evidence="9">Multi-pass membrane protein</topology>
    </subcellularLocation>
</comment>
<keyword evidence="7 9" id="KW-1133">Transmembrane helix</keyword>
<comment type="catalytic activity">
    <reaction evidence="9">
        <text>Release of signal peptides from bacterial membrane prolipoproteins. Hydrolyzes -Xaa-Yaa-Zaa-|-(S,diacylglyceryl)Cys-, in which Xaa is hydrophobic (preferably Leu), and Yaa (Ala or Ser) and Zaa (Gly or Ala) have small, neutral side chains.</text>
        <dbReference type="EC" id="3.4.23.36"/>
    </reaction>
</comment>
<comment type="function">
    <text evidence="9">This protein specifically catalyzes the removal of signal peptides from prolipoproteins.</text>
</comment>
<dbReference type="EC" id="3.4.23.36" evidence="9"/>
<dbReference type="AlphaFoldDB" id="A0A7X1TRP1"/>
<dbReference type="GO" id="GO:0006508">
    <property type="term" value="P:proteolysis"/>
    <property type="evidence" value="ECO:0007669"/>
    <property type="project" value="UniProtKB-KW"/>
</dbReference>
<reference evidence="11 12" key="1">
    <citation type="submission" date="2019-10" db="EMBL/GenBank/DDBJ databases">
        <title>Deinococcus sp. isolated from soil.</title>
        <authorList>
            <person name="Li Y."/>
            <person name="Wang J."/>
        </authorList>
    </citation>
    <scope>NUCLEOTIDE SEQUENCE [LARGE SCALE GENOMIC DNA]</scope>
    <source>
        <strain evidence="11 12">SDU3-2</strain>
    </source>
</reference>
<dbReference type="InterPro" id="IPR001872">
    <property type="entry name" value="Peptidase_A8"/>
</dbReference>
<evidence type="ECO:0000256" key="3">
    <source>
        <dbReference type="ARBA" id="ARBA00022670"/>
    </source>
</evidence>
<comment type="caution">
    <text evidence="9">Lacks conserved residue(s) required for the propagation of feature annotation.</text>
</comment>
<dbReference type="PANTHER" id="PTHR33695">
    <property type="entry name" value="LIPOPROTEIN SIGNAL PEPTIDASE"/>
    <property type="match status" value="1"/>
</dbReference>
<keyword evidence="4 9" id="KW-0812">Transmembrane</keyword>
<evidence type="ECO:0000313" key="12">
    <source>
        <dbReference type="Proteomes" id="UP000484842"/>
    </source>
</evidence>
<protein>
    <recommendedName>
        <fullName evidence="9">Lipoprotein signal peptidase</fullName>
        <ecNumber evidence="9">3.4.23.36</ecNumber>
    </recommendedName>
    <alternativeName>
        <fullName evidence="9">Prolipoprotein signal peptidase</fullName>
    </alternativeName>
    <alternativeName>
        <fullName evidence="9">Signal peptidase II</fullName>
        <shortName evidence="9">SPase II</shortName>
    </alternativeName>
</protein>
<evidence type="ECO:0000256" key="1">
    <source>
        <dbReference type="ARBA" id="ARBA00006139"/>
    </source>
</evidence>
<dbReference type="GO" id="GO:0005886">
    <property type="term" value="C:plasma membrane"/>
    <property type="evidence" value="ECO:0007669"/>
    <property type="project" value="UniProtKB-SubCell"/>
</dbReference>
<dbReference type="NCBIfam" id="NF011359">
    <property type="entry name" value="PRK14777.1"/>
    <property type="match status" value="1"/>
</dbReference>
<keyword evidence="2 9" id="KW-1003">Cell membrane</keyword>
<feature type="transmembrane region" description="Helical" evidence="9">
    <location>
        <begin position="101"/>
        <end position="122"/>
    </location>
</feature>
<keyword evidence="12" id="KW-1185">Reference proteome</keyword>
<feature type="active site" evidence="9">
    <location>
        <position position="154"/>
    </location>
</feature>
<evidence type="ECO:0000256" key="4">
    <source>
        <dbReference type="ARBA" id="ARBA00022692"/>
    </source>
</evidence>
<evidence type="ECO:0000256" key="5">
    <source>
        <dbReference type="ARBA" id="ARBA00022750"/>
    </source>
</evidence>
<keyword evidence="3 9" id="KW-0645">Protease</keyword>
<evidence type="ECO:0000256" key="7">
    <source>
        <dbReference type="ARBA" id="ARBA00022989"/>
    </source>
</evidence>
<sequence>MLRGVPTLLRRPRAFPVWVPLLIAALLVLADQALKAWALANLTEGATPIPFLPGLLSWQLTFNTGAAWSLFSGSAVPLALVRLAVGIGILVYLALRPQPRLLSVLLAMIAAGAIGNSIDGLVQGRVTDMFYSPLLSAVTQALNAGHFPIFNIADICVVLGTLLLVVVSFAEERRSKAKTT</sequence>
<dbReference type="UniPathway" id="UPA00665"/>
<feature type="transmembrane region" description="Helical" evidence="9">
    <location>
        <begin position="66"/>
        <end position="94"/>
    </location>
</feature>
<name>A0A7X1TRP1_9DEIO</name>
<organism evidence="11 12">
    <name type="scientific">Deinococcus terrestris</name>
    <dbReference type="NCBI Taxonomy" id="2651870"/>
    <lineage>
        <taxon>Bacteria</taxon>
        <taxon>Thermotogati</taxon>
        <taxon>Deinococcota</taxon>
        <taxon>Deinococci</taxon>
        <taxon>Deinococcales</taxon>
        <taxon>Deinococcaceae</taxon>
        <taxon>Deinococcus</taxon>
    </lineage>
</organism>
<dbReference type="PRINTS" id="PR00781">
    <property type="entry name" value="LIPOSIGPTASE"/>
</dbReference>
<accession>A0A7X1TRP1</accession>
<dbReference type="Pfam" id="PF01252">
    <property type="entry name" value="Peptidase_A8"/>
    <property type="match status" value="1"/>
</dbReference>
<gene>
    <name evidence="9 11" type="primary">lspA</name>
    <name evidence="11" type="ORF">F8S09_09930</name>
</gene>
<evidence type="ECO:0000256" key="2">
    <source>
        <dbReference type="ARBA" id="ARBA00022475"/>
    </source>
</evidence>
<comment type="caution">
    <text evidence="11">The sequence shown here is derived from an EMBL/GenBank/DDBJ whole genome shotgun (WGS) entry which is preliminary data.</text>
</comment>
<evidence type="ECO:0000256" key="9">
    <source>
        <dbReference type="HAMAP-Rule" id="MF_00161"/>
    </source>
</evidence>
<keyword evidence="5 9" id="KW-0064">Aspartyl protease</keyword>
<evidence type="ECO:0000256" key="6">
    <source>
        <dbReference type="ARBA" id="ARBA00022801"/>
    </source>
</evidence>
<proteinExistence type="inferred from homology"/>
<evidence type="ECO:0000256" key="8">
    <source>
        <dbReference type="ARBA" id="ARBA00023136"/>
    </source>
</evidence>
<dbReference type="GO" id="GO:0004190">
    <property type="term" value="F:aspartic-type endopeptidase activity"/>
    <property type="evidence" value="ECO:0007669"/>
    <property type="project" value="UniProtKB-UniRule"/>
</dbReference>
<evidence type="ECO:0000313" key="11">
    <source>
        <dbReference type="EMBL" id="MPY67003.1"/>
    </source>
</evidence>
<dbReference type="EMBL" id="WBSL01000004">
    <property type="protein sequence ID" value="MPY67003.1"/>
    <property type="molecule type" value="Genomic_DNA"/>
</dbReference>
<evidence type="ECO:0000256" key="10">
    <source>
        <dbReference type="RuleBase" id="RU004181"/>
    </source>
</evidence>
<dbReference type="PANTHER" id="PTHR33695:SF1">
    <property type="entry name" value="LIPOPROTEIN SIGNAL PEPTIDASE"/>
    <property type="match status" value="1"/>
</dbReference>
<keyword evidence="6 9" id="KW-0378">Hydrolase</keyword>
<feature type="active site" evidence="9">
    <location>
        <position position="128"/>
    </location>
</feature>
<dbReference type="NCBIfam" id="TIGR00077">
    <property type="entry name" value="lspA"/>
    <property type="match status" value="1"/>
</dbReference>
<comment type="pathway">
    <text evidence="9">Protein modification; lipoprotein biosynthesis (signal peptide cleavage).</text>
</comment>
<dbReference type="Proteomes" id="UP000484842">
    <property type="component" value="Unassembled WGS sequence"/>
</dbReference>
<comment type="similarity">
    <text evidence="1 9 10">Belongs to the peptidase A8 family.</text>
</comment>
<dbReference type="HAMAP" id="MF_00161">
    <property type="entry name" value="LspA"/>
    <property type="match status" value="1"/>
</dbReference>
<keyword evidence="8 9" id="KW-0472">Membrane</keyword>
<feature type="transmembrane region" description="Helical" evidence="9">
    <location>
        <begin position="149"/>
        <end position="170"/>
    </location>
</feature>